<accession>A0A135P5R1</accession>
<evidence type="ECO:0000256" key="1">
    <source>
        <dbReference type="ARBA" id="ARBA00004429"/>
    </source>
</evidence>
<dbReference type="PROSITE" id="PS50928">
    <property type="entry name" value="ABC_TM1"/>
    <property type="match status" value="1"/>
</dbReference>
<evidence type="ECO:0000256" key="4">
    <source>
        <dbReference type="ARBA" id="ARBA00022475"/>
    </source>
</evidence>
<evidence type="ECO:0000256" key="5">
    <source>
        <dbReference type="ARBA" id="ARBA00022519"/>
    </source>
</evidence>
<evidence type="ECO:0000256" key="8">
    <source>
        <dbReference type="ARBA" id="ARBA00023136"/>
    </source>
</evidence>
<evidence type="ECO:0000313" key="11">
    <source>
        <dbReference type="EMBL" id="KXG86769.1"/>
    </source>
</evidence>
<organism evidence="11 12">
    <name type="scientific">Agrobacterium bohemicum</name>
    <dbReference type="NCBI Taxonomy" id="2052828"/>
    <lineage>
        <taxon>Bacteria</taxon>
        <taxon>Pseudomonadati</taxon>
        <taxon>Pseudomonadota</taxon>
        <taxon>Alphaproteobacteria</taxon>
        <taxon>Hyphomicrobiales</taxon>
        <taxon>Rhizobiaceae</taxon>
        <taxon>Rhizobium/Agrobacterium group</taxon>
        <taxon>Agrobacterium</taxon>
    </lineage>
</organism>
<evidence type="ECO:0000256" key="7">
    <source>
        <dbReference type="ARBA" id="ARBA00022989"/>
    </source>
</evidence>
<feature type="domain" description="ABC transmembrane type-1" evidence="10">
    <location>
        <begin position="66"/>
        <end position="263"/>
    </location>
</feature>
<feature type="transmembrane region" description="Helical" evidence="9">
    <location>
        <begin position="210"/>
        <end position="229"/>
    </location>
</feature>
<dbReference type="NCBIfam" id="TIGR01726">
    <property type="entry name" value="HEQRo_perm_3TM"/>
    <property type="match status" value="1"/>
</dbReference>
<keyword evidence="3 9" id="KW-0813">Transport</keyword>
<dbReference type="PANTHER" id="PTHR30614:SF10">
    <property type="entry name" value="ARGININE ABC TRANSPORTER PERMEASE PROTEIN ARTM"/>
    <property type="match status" value="1"/>
</dbReference>
<dbReference type="STRING" id="2052828.ATO67_01770"/>
<keyword evidence="12" id="KW-1185">Reference proteome</keyword>
<dbReference type="PANTHER" id="PTHR30614">
    <property type="entry name" value="MEMBRANE COMPONENT OF AMINO ACID ABC TRANSPORTER"/>
    <property type="match status" value="1"/>
</dbReference>
<keyword evidence="7 9" id="KW-1133">Transmembrane helix</keyword>
<feature type="transmembrane region" description="Helical" evidence="9">
    <location>
        <begin position="102"/>
        <end position="125"/>
    </location>
</feature>
<evidence type="ECO:0000256" key="3">
    <source>
        <dbReference type="ARBA" id="ARBA00022448"/>
    </source>
</evidence>
<dbReference type="InterPro" id="IPR035906">
    <property type="entry name" value="MetI-like_sf"/>
</dbReference>
<evidence type="ECO:0000256" key="2">
    <source>
        <dbReference type="ARBA" id="ARBA00010072"/>
    </source>
</evidence>
<dbReference type="CDD" id="cd06261">
    <property type="entry name" value="TM_PBP2"/>
    <property type="match status" value="1"/>
</dbReference>
<keyword evidence="6 9" id="KW-0812">Transmembrane</keyword>
<name>A0A135P5R1_9HYPH</name>
<reference evidence="11 12" key="1">
    <citation type="submission" date="2015-11" db="EMBL/GenBank/DDBJ databases">
        <title>Draft genome sequence of Agrobacterium sp. R89-1.</title>
        <authorList>
            <person name="Zahradnik J."/>
            <person name="Kyslikova E."/>
            <person name="Palyzova A."/>
            <person name="Kyslik P."/>
        </authorList>
    </citation>
    <scope>NUCLEOTIDE SEQUENCE [LARGE SCALE GENOMIC DNA]</scope>
    <source>
        <strain evidence="11 12">R89-1</strain>
    </source>
</reference>
<keyword evidence="5" id="KW-0997">Cell inner membrane</keyword>
<dbReference type="OrthoDB" id="9814550at2"/>
<dbReference type="RefSeq" id="WP_067643446.1">
    <property type="nucleotide sequence ID" value="NZ_KQ961023.1"/>
</dbReference>
<feature type="transmembrane region" description="Helical" evidence="9">
    <location>
        <begin position="67"/>
        <end position="90"/>
    </location>
</feature>
<dbReference type="GO" id="GO:0006865">
    <property type="term" value="P:amino acid transport"/>
    <property type="evidence" value="ECO:0007669"/>
    <property type="project" value="TreeGrafter"/>
</dbReference>
<evidence type="ECO:0000259" key="10">
    <source>
        <dbReference type="PROSITE" id="PS50928"/>
    </source>
</evidence>
<gene>
    <name evidence="11" type="ORF">ATO67_01770</name>
</gene>
<comment type="caution">
    <text evidence="11">The sequence shown here is derived from an EMBL/GenBank/DDBJ whole genome shotgun (WGS) entry which is preliminary data.</text>
</comment>
<dbReference type="GO" id="GO:0022857">
    <property type="term" value="F:transmembrane transporter activity"/>
    <property type="evidence" value="ECO:0007669"/>
    <property type="project" value="InterPro"/>
</dbReference>
<dbReference type="SUPFAM" id="SSF161098">
    <property type="entry name" value="MetI-like"/>
    <property type="match status" value="1"/>
</dbReference>
<dbReference type="InterPro" id="IPR010065">
    <property type="entry name" value="AA_ABC_transptr_permease_3TM"/>
</dbReference>
<dbReference type="InterPro" id="IPR043429">
    <property type="entry name" value="ArtM/GltK/GlnP/TcyL/YhdX-like"/>
</dbReference>
<keyword evidence="4" id="KW-1003">Cell membrane</keyword>
<keyword evidence="8 9" id="KW-0472">Membrane</keyword>
<dbReference type="EMBL" id="LNUW01000015">
    <property type="protein sequence ID" value="KXG86769.1"/>
    <property type="molecule type" value="Genomic_DNA"/>
</dbReference>
<evidence type="ECO:0000256" key="9">
    <source>
        <dbReference type="RuleBase" id="RU363032"/>
    </source>
</evidence>
<dbReference type="GO" id="GO:0043190">
    <property type="term" value="C:ATP-binding cassette (ABC) transporter complex"/>
    <property type="evidence" value="ECO:0007669"/>
    <property type="project" value="InterPro"/>
</dbReference>
<evidence type="ECO:0000313" key="12">
    <source>
        <dbReference type="Proteomes" id="UP000070498"/>
    </source>
</evidence>
<feature type="transmembrane region" description="Helical" evidence="9">
    <location>
        <begin position="137"/>
        <end position="159"/>
    </location>
</feature>
<dbReference type="AlphaFoldDB" id="A0A135P5R1"/>
<dbReference type="Gene3D" id="1.10.3720.10">
    <property type="entry name" value="MetI-like"/>
    <property type="match status" value="1"/>
</dbReference>
<dbReference type="InterPro" id="IPR000515">
    <property type="entry name" value="MetI-like"/>
</dbReference>
<feature type="transmembrane region" description="Helical" evidence="9">
    <location>
        <begin position="26"/>
        <end position="47"/>
    </location>
</feature>
<proteinExistence type="inferred from homology"/>
<dbReference type="Proteomes" id="UP000070498">
    <property type="component" value="Unassembled WGS sequence"/>
</dbReference>
<comment type="similarity">
    <text evidence="2">Belongs to the binding-protein-dependent transport system permease family. HisMQ subfamily.</text>
</comment>
<dbReference type="Pfam" id="PF00528">
    <property type="entry name" value="BPD_transp_1"/>
    <property type="match status" value="1"/>
</dbReference>
<protein>
    <submittedName>
        <fullName evidence="11">Amino acid ABC transporter permease</fullName>
    </submittedName>
</protein>
<evidence type="ECO:0000256" key="6">
    <source>
        <dbReference type="ARBA" id="ARBA00022692"/>
    </source>
</evidence>
<feature type="transmembrane region" description="Helical" evidence="9">
    <location>
        <begin position="244"/>
        <end position="266"/>
    </location>
</feature>
<comment type="subcellular location">
    <subcellularLocation>
        <location evidence="1">Cell inner membrane</location>
        <topology evidence="1">Multi-pass membrane protein</topology>
    </subcellularLocation>
    <subcellularLocation>
        <location evidence="9">Cell membrane</location>
        <topology evidence="9">Multi-pass membrane protein</topology>
    </subcellularLocation>
</comment>
<sequence>MSHAEKLIPPRPAPLSVAKPLSISKIAGYTVTGLWLLLGLGLLYSMIVGWDLDKFTRYGPRYIDGLITTITLVGTSIVLGALLSLPLAFARMSPNRIIGALAYSYVYLFRSTPLLAQLFLIYYGLGSFRPELQEVGLWWFFREAWYCGLLSLTLNTAAYQAEILRGAIQSVPRGQHEGAASLGISKAITFWKVVLPQAMIVALRPYGNEIILMIKGSAVVSIVTVFDLMGQTRYAFSRTFDYQAYLWAAIFYLSIVEILRHIWAALEARLTRHLKR</sequence>